<sequence>MGGAMTSDTPAIFGDGSVAHKRRQNEYDGVCEQNRMKCAESLLLLCDDGDSFFDFRIYYS</sequence>
<evidence type="ECO:0000313" key="1">
    <source>
        <dbReference type="EMBL" id="EEF13704.1"/>
    </source>
</evidence>
<dbReference type="Proteomes" id="UP000003082">
    <property type="component" value="Unassembled WGS sequence"/>
</dbReference>
<keyword evidence="2" id="KW-1185">Reference proteome</keyword>
<dbReference type="AlphaFoldDB" id="B9D2R6"/>
<dbReference type="EMBL" id="ACFU01000015">
    <property type="protein sequence ID" value="EEF13704.1"/>
    <property type="molecule type" value="Genomic_DNA"/>
</dbReference>
<evidence type="ECO:0000313" key="2">
    <source>
        <dbReference type="Proteomes" id="UP000003082"/>
    </source>
</evidence>
<accession>B9D2R6</accession>
<comment type="caution">
    <text evidence="1">The sequence shown here is derived from an EMBL/GenBank/DDBJ whole genome shotgun (WGS) entry which is preliminary data.</text>
</comment>
<name>B9D2R6_CAMRE</name>
<gene>
    <name evidence="1" type="ORF">CAMRE0001_1012</name>
</gene>
<protein>
    <submittedName>
        <fullName evidence="1">Uncharacterized protein</fullName>
    </submittedName>
</protein>
<organism evidence="1 2">
    <name type="scientific">Campylobacter rectus RM3267</name>
    <dbReference type="NCBI Taxonomy" id="553218"/>
    <lineage>
        <taxon>Bacteria</taxon>
        <taxon>Pseudomonadati</taxon>
        <taxon>Campylobacterota</taxon>
        <taxon>Epsilonproteobacteria</taxon>
        <taxon>Campylobacterales</taxon>
        <taxon>Campylobacteraceae</taxon>
        <taxon>Campylobacter</taxon>
    </lineage>
</organism>
<reference evidence="1 2" key="1">
    <citation type="submission" date="2008-08" db="EMBL/GenBank/DDBJ databases">
        <authorList>
            <person name="Madupu R."/>
            <person name="Durkin A.S."/>
            <person name="Torralba M."/>
            <person name="Methe B."/>
            <person name="Sutton G.G."/>
            <person name="Strausberg R.L."/>
            <person name="Nelson K.E."/>
        </authorList>
    </citation>
    <scope>NUCLEOTIDE SEQUENCE [LARGE SCALE GENOMIC DNA]</scope>
    <source>
        <strain evidence="1 2">RM3267</strain>
    </source>
</reference>
<proteinExistence type="predicted"/>